<keyword evidence="4" id="KW-1185">Reference proteome</keyword>
<dbReference type="VEuPathDB" id="PlasmoDB:POWCR01_000083600"/>
<dbReference type="AlphaFoldDB" id="A0A1D3JD61"/>
<evidence type="ECO:0000313" key="3">
    <source>
        <dbReference type="EMBL" id="SBT83664.1"/>
    </source>
</evidence>
<proteinExistence type="predicted"/>
<gene>
    <name evidence="3" type="primary">PocGH01_00138800</name>
    <name evidence="3" type="ORF">POCGH01_00138800</name>
</gene>
<reference evidence="3 4" key="1">
    <citation type="submission" date="2016-06" db="EMBL/GenBank/DDBJ databases">
        <authorList>
            <consortium name="Pathogen Informatics"/>
        </authorList>
    </citation>
    <scope>NUCLEOTIDE SEQUENCE [LARGE SCALE GENOMIC DNA]</scope>
    <source>
        <strain evidence="3">PocGH01</strain>
    </source>
</reference>
<dbReference type="InterPro" id="IPR008780">
    <property type="entry name" value="Plasmodium_Vir"/>
</dbReference>
<evidence type="ECO:0000256" key="2">
    <source>
        <dbReference type="SAM" id="Phobius"/>
    </source>
</evidence>
<keyword evidence="2" id="KW-1133">Transmembrane helix</keyword>
<feature type="transmembrane region" description="Helical" evidence="2">
    <location>
        <begin position="248"/>
        <end position="268"/>
    </location>
</feature>
<evidence type="ECO:0000256" key="1">
    <source>
        <dbReference type="SAM" id="MobiDB-lite"/>
    </source>
</evidence>
<dbReference type="VEuPathDB" id="PlasmoDB:PocGH01_00138800"/>
<feature type="region of interest" description="Disordered" evidence="1">
    <location>
        <begin position="216"/>
        <end position="239"/>
    </location>
</feature>
<dbReference type="Proteomes" id="UP000242942">
    <property type="component" value="Unassembled WGS sequence"/>
</dbReference>
<keyword evidence="2" id="KW-0472">Membrane</keyword>
<dbReference type="EMBL" id="FLRI01000171">
    <property type="protein sequence ID" value="SBT83664.1"/>
    <property type="molecule type" value="Genomic_DNA"/>
</dbReference>
<evidence type="ECO:0000313" key="4">
    <source>
        <dbReference type="Proteomes" id="UP000242942"/>
    </source>
</evidence>
<organism evidence="3 4">
    <name type="scientific">Plasmodium ovale</name>
    <name type="common">malaria parasite P. ovale</name>
    <dbReference type="NCBI Taxonomy" id="36330"/>
    <lineage>
        <taxon>Eukaryota</taxon>
        <taxon>Sar</taxon>
        <taxon>Alveolata</taxon>
        <taxon>Apicomplexa</taxon>
        <taxon>Aconoidasida</taxon>
        <taxon>Haemosporida</taxon>
        <taxon>Plasmodiidae</taxon>
        <taxon>Plasmodium</taxon>
        <taxon>Plasmodium (Plasmodium)</taxon>
    </lineage>
</organism>
<accession>A0A1D3JD61</accession>
<keyword evidence="2" id="KW-0812">Transmembrane</keyword>
<name>A0A1D3JD61_PLAOA</name>
<dbReference type="Pfam" id="PF05795">
    <property type="entry name" value="Plasmodium_Vir"/>
    <property type="match status" value="2"/>
</dbReference>
<protein>
    <submittedName>
        <fullName evidence="3">PIR protein</fullName>
    </submittedName>
</protein>
<dbReference type="OrthoDB" id="10300367at2759"/>
<sequence>MSVCFAEYPLEKLYNEFNGDVNKDYDFYCSAARDSNYSYNGIYKICKKLVRNLEIISKDTVQNKNGIELCSYLNYWVSKEVFQIVPSNETWEYDNIISILKQPWYNYNSHLQNHSTICVYPNETIFFYTENIKKLNELNNYVHNVKYIKEKMKSSNSKDKKCYCKYVSEYNIPYNDLISICDYDKYRNCSKISTDIEIYDPQTLLKELQCNESQVSKPELQTDVDRHSPLSGEETVDGKSTKNNSFNIFPIFASIIGVFIISFILYKLTPLRFLLHKHLIKNKRIEENINDEVNSISLESSFQDIDINMSKSPIHITYQQL</sequence>